<dbReference type="PANTHER" id="PTHR33376:SF4">
    <property type="entry name" value="SIALIC ACID-BINDING PERIPLASMIC PROTEIN SIAP"/>
    <property type="match status" value="1"/>
</dbReference>
<name>A0A9X2ANR7_9BURK</name>
<evidence type="ECO:0000256" key="2">
    <source>
        <dbReference type="SAM" id="SignalP"/>
    </source>
</evidence>
<dbReference type="InterPro" id="IPR018389">
    <property type="entry name" value="DctP_fam"/>
</dbReference>
<dbReference type="Gene3D" id="3.40.190.170">
    <property type="entry name" value="Bacterial extracellular solute-binding protein, family 7"/>
    <property type="match status" value="1"/>
</dbReference>
<dbReference type="PANTHER" id="PTHR33376">
    <property type="match status" value="1"/>
</dbReference>
<evidence type="ECO:0000313" key="3">
    <source>
        <dbReference type="EMBL" id="MCJ0764060.1"/>
    </source>
</evidence>
<sequence>MKHWWFAVLCTALSAHAQTDWKLATGYRAESFHTENIVQFAREVDQATAGQLRIEVHPNNTLFKLGEIGQAVRDGKAQAGESIMTSLVKDIPIAGADSVPFVVNSYADARRLWGLQRPLIEKHFAQRGLKMLYSVPWPPQGLFASRPIRSPADFKGSRMRTYNPTTERIAELVGAQAVDVPMVDVNKALAEGRIDSMITSAVTGVENQVWGQIKYYYEINAWFPKNVVYVNRKAFDALRPPLQKAVLEAAQAAEARGWTKSEAVMQDSTRELRAHGMKVEQASAEFDSEFKRLGERFSREWVRLTGNEANDIFVPYYTRNSTR</sequence>
<dbReference type="SUPFAM" id="SSF53850">
    <property type="entry name" value="Periplasmic binding protein-like II"/>
    <property type="match status" value="1"/>
</dbReference>
<dbReference type="EMBL" id="JALGBI010000001">
    <property type="protein sequence ID" value="MCJ0764060.1"/>
    <property type="molecule type" value="Genomic_DNA"/>
</dbReference>
<evidence type="ECO:0000313" key="4">
    <source>
        <dbReference type="Proteomes" id="UP001139447"/>
    </source>
</evidence>
<dbReference type="AlphaFoldDB" id="A0A9X2ANR7"/>
<keyword evidence="1 2" id="KW-0732">Signal</keyword>
<accession>A0A9X2ANR7</accession>
<dbReference type="Pfam" id="PF03480">
    <property type="entry name" value="DctP"/>
    <property type="match status" value="1"/>
</dbReference>
<keyword evidence="4" id="KW-1185">Reference proteome</keyword>
<proteinExistence type="predicted"/>
<reference evidence="3" key="1">
    <citation type="submission" date="2022-03" db="EMBL/GenBank/DDBJ databases">
        <authorList>
            <person name="Woo C.Y."/>
        </authorList>
    </citation>
    <scope>NUCLEOTIDE SEQUENCE</scope>
    <source>
        <strain evidence="3">CYS-02</strain>
    </source>
</reference>
<organism evidence="3 4">
    <name type="scientific">Variovorax terrae</name>
    <dbReference type="NCBI Taxonomy" id="2923278"/>
    <lineage>
        <taxon>Bacteria</taxon>
        <taxon>Pseudomonadati</taxon>
        <taxon>Pseudomonadota</taxon>
        <taxon>Betaproteobacteria</taxon>
        <taxon>Burkholderiales</taxon>
        <taxon>Comamonadaceae</taxon>
        <taxon>Variovorax</taxon>
    </lineage>
</organism>
<dbReference type="Proteomes" id="UP001139447">
    <property type="component" value="Unassembled WGS sequence"/>
</dbReference>
<evidence type="ECO:0000256" key="1">
    <source>
        <dbReference type="ARBA" id="ARBA00022729"/>
    </source>
</evidence>
<dbReference type="GO" id="GO:0055085">
    <property type="term" value="P:transmembrane transport"/>
    <property type="evidence" value="ECO:0007669"/>
    <property type="project" value="InterPro"/>
</dbReference>
<feature type="signal peptide" evidence="2">
    <location>
        <begin position="1"/>
        <end position="17"/>
    </location>
</feature>
<comment type="caution">
    <text evidence="3">The sequence shown here is derived from an EMBL/GenBank/DDBJ whole genome shotgun (WGS) entry which is preliminary data.</text>
</comment>
<feature type="chain" id="PRO_5040821501" evidence="2">
    <location>
        <begin position="18"/>
        <end position="323"/>
    </location>
</feature>
<dbReference type="RefSeq" id="WP_243306629.1">
    <property type="nucleotide sequence ID" value="NZ_JALGBI010000001.1"/>
</dbReference>
<gene>
    <name evidence="3" type="ORF">MMF98_12665</name>
</gene>
<dbReference type="NCBIfam" id="NF037995">
    <property type="entry name" value="TRAP_S1"/>
    <property type="match status" value="1"/>
</dbReference>
<protein>
    <submittedName>
        <fullName evidence="3">TRAP transporter substrate-binding protein</fullName>
    </submittedName>
</protein>
<dbReference type="InterPro" id="IPR038404">
    <property type="entry name" value="TRAP_DctP_sf"/>
</dbReference>
<dbReference type="CDD" id="cd13602">
    <property type="entry name" value="PBP2_TRAP_BpDctp6_7"/>
    <property type="match status" value="1"/>
</dbReference>